<dbReference type="InterPro" id="IPR051691">
    <property type="entry name" value="Metab_Enz_Cyan_OpOx_G3PDH"/>
</dbReference>
<gene>
    <name evidence="4" type="ORF">GCM10011611_35950</name>
</gene>
<proteinExistence type="predicted"/>
<evidence type="ECO:0000313" key="5">
    <source>
        <dbReference type="Proteomes" id="UP000646365"/>
    </source>
</evidence>
<accession>A0A8J2YV64</accession>
<feature type="domain" description="FAD/NAD(P)-binding" evidence="3">
    <location>
        <begin position="3"/>
        <end position="310"/>
    </location>
</feature>
<dbReference type="InterPro" id="IPR017224">
    <property type="entry name" value="Opine_Oxase_asu/HCN_bsu"/>
</dbReference>
<dbReference type="GO" id="GO:0016491">
    <property type="term" value="F:oxidoreductase activity"/>
    <property type="evidence" value="ECO:0007669"/>
    <property type="project" value="UniProtKB-KW"/>
</dbReference>
<dbReference type="Gene3D" id="1.10.10.1100">
    <property type="entry name" value="BFD-like [2Fe-2S]-binding domain"/>
    <property type="match status" value="1"/>
</dbReference>
<reference evidence="4" key="2">
    <citation type="submission" date="2020-09" db="EMBL/GenBank/DDBJ databases">
        <authorList>
            <person name="Sun Q."/>
            <person name="Zhou Y."/>
        </authorList>
    </citation>
    <scope>NUCLEOTIDE SEQUENCE</scope>
    <source>
        <strain evidence="4">CGMCC 1.15725</strain>
    </source>
</reference>
<dbReference type="PRINTS" id="PR00411">
    <property type="entry name" value="PNDRDTASEI"/>
</dbReference>
<evidence type="ECO:0000259" key="3">
    <source>
        <dbReference type="Pfam" id="PF07992"/>
    </source>
</evidence>
<organism evidence="4 5">
    <name type="scientific">Aliidongia dinghuensis</name>
    <dbReference type="NCBI Taxonomy" id="1867774"/>
    <lineage>
        <taxon>Bacteria</taxon>
        <taxon>Pseudomonadati</taxon>
        <taxon>Pseudomonadota</taxon>
        <taxon>Alphaproteobacteria</taxon>
        <taxon>Rhodospirillales</taxon>
        <taxon>Dongiaceae</taxon>
        <taxon>Aliidongia</taxon>
    </lineage>
</organism>
<dbReference type="InterPro" id="IPR036188">
    <property type="entry name" value="FAD/NAD-bd_sf"/>
</dbReference>
<dbReference type="SUPFAM" id="SSF51905">
    <property type="entry name" value="FAD/NAD(P)-binding domain"/>
    <property type="match status" value="1"/>
</dbReference>
<keyword evidence="1" id="KW-0560">Oxidoreductase</keyword>
<dbReference type="PIRSF" id="PIRSF037495">
    <property type="entry name" value="Opine_OX_OoxA/HcnB"/>
    <property type="match status" value="1"/>
</dbReference>
<name>A0A8J2YV64_9PROT</name>
<evidence type="ECO:0000313" key="4">
    <source>
        <dbReference type="EMBL" id="GGF26722.1"/>
    </source>
</evidence>
<dbReference type="PANTHER" id="PTHR42949">
    <property type="entry name" value="ANAEROBIC GLYCEROL-3-PHOSPHATE DEHYDROGENASE SUBUNIT B"/>
    <property type="match status" value="1"/>
</dbReference>
<comment type="caution">
    <text evidence="4">The sequence shown here is derived from an EMBL/GenBank/DDBJ whole genome shotgun (WGS) entry which is preliminary data.</text>
</comment>
<feature type="domain" description="BFD-like [2Fe-2S]-binding" evidence="2">
    <location>
        <begin position="371"/>
        <end position="422"/>
    </location>
</feature>
<dbReference type="PANTHER" id="PTHR42949:SF3">
    <property type="entry name" value="ANAEROBIC GLYCEROL-3-PHOSPHATE DEHYDROGENASE SUBUNIT B"/>
    <property type="match status" value="1"/>
</dbReference>
<dbReference type="AlphaFoldDB" id="A0A8J2YV64"/>
<dbReference type="Gene3D" id="3.50.50.60">
    <property type="entry name" value="FAD/NAD(P)-binding domain"/>
    <property type="match status" value="3"/>
</dbReference>
<dbReference type="EMBL" id="BMJQ01000009">
    <property type="protein sequence ID" value="GGF26722.1"/>
    <property type="molecule type" value="Genomic_DNA"/>
</dbReference>
<evidence type="ECO:0000259" key="2">
    <source>
        <dbReference type="Pfam" id="PF04324"/>
    </source>
</evidence>
<sequence length="455" mass="48174">MAELVVIGAGPAGVRAAATLAKAGRRVVLIDENLRIGGQIYRQPPPGAERPAEALYGFEAAKAVAIHQALDGLGDRIDYRPETLVWNVRGRVLDLTGPRGAERLEFDRLVLATGATDRSIPFPGWTLPGVFSLGGAQIALKAQGCAIGRRVVFAGTGPLLPLVAYQYAKAGATVAAVLDTSSFANKLKAAPGLLNLPKVFAKGLYYLAELKRRGVPVIDGVEGFAVEGAARPEAITWRRGGETRRIACDAVGAGFGLRSETQLADLLGCAFAFDDLTRQWLPVKDADGRASERHIYLAGDGAGIAGADAAELAGERVALTMLGDLGAAVDGGRVAVLDRGLARIQRFRRAIEAAFPFPHHFHAAIPDDLTICRCEGVSAGDLRRNVEVREAREMNRLKAYSRLGMGRCQGRMCASAGAELLSHWRGIELEAVGRLRGQAPVKPIPVAASSPEEAA</sequence>
<dbReference type="Pfam" id="PF04324">
    <property type="entry name" value="Fer2_BFD"/>
    <property type="match status" value="1"/>
</dbReference>
<dbReference type="PRINTS" id="PR00368">
    <property type="entry name" value="FADPNR"/>
</dbReference>
<dbReference type="InterPro" id="IPR041854">
    <property type="entry name" value="BFD-like_2Fe2S-bd_dom_sf"/>
</dbReference>
<reference evidence="4" key="1">
    <citation type="journal article" date="2014" name="Int. J. Syst. Evol. Microbiol.">
        <title>Complete genome sequence of Corynebacterium casei LMG S-19264T (=DSM 44701T), isolated from a smear-ripened cheese.</title>
        <authorList>
            <consortium name="US DOE Joint Genome Institute (JGI-PGF)"/>
            <person name="Walter F."/>
            <person name="Albersmeier A."/>
            <person name="Kalinowski J."/>
            <person name="Ruckert C."/>
        </authorList>
    </citation>
    <scope>NUCLEOTIDE SEQUENCE</scope>
    <source>
        <strain evidence="4">CGMCC 1.15725</strain>
    </source>
</reference>
<keyword evidence="5" id="KW-1185">Reference proteome</keyword>
<dbReference type="RefSeq" id="WP_189048230.1">
    <property type="nucleotide sequence ID" value="NZ_BMJQ01000009.1"/>
</dbReference>
<dbReference type="Pfam" id="PF07992">
    <property type="entry name" value="Pyr_redox_2"/>
    <property type="match status" value="1"/>
</dbReference>
<dbReference type="CDD" id="cd19946">
    <property type="entry name" value="GlpA-like_Fer2_BFD-like"/>
    <property type="match status" value="1"/>
</dbReference>
<dbReference type="Proteomes" id="UP000646365">
    <property type="component" value="Unassembled WGS sequence"/>
</dbReference>
<dbReference type="InterPro" id="IPR023753">
    <property type="entry name" value="FAD/NAD-binding_dom"/>
</dbReference>
<evidence type="ECO:0000256" key="1">
    <source>
        <dbReference type="ARBA" id="ARBA00023002"/>
    </source>
</evidence>
<protein>
    <submittedName>
        <fullName evidence="4">FAD/NAD(P)-binding oxidoreductase</fullName>
    </submittedName>
</protein>
<dbReference type="InterPro" id="IPR007419">
    <property type="entry name" value="BFD-like_2Fe2S-bd_dom"/>
</dbReference>